<keyword evidence="8" id="KW-1185">Reference proteome</keyword>
<dbReference type="CDD" id="cd07377">
    <property type="entry name" value="WHTH_GntR"/>
    <property type="match status" value="1"/>
</dbReference>
<dbReference type="SMART" id="SM00345">
    <property type="entry name" value="HTH_GNTR"/>
    <property type="match status" value="1"/>
</dbReference>
<reference evidence="7 8" key="1">
    <citation type="submission" date="2017-04" db="EMBL/GenBank/DDBJ databases">
        <authorList>
            <person name="Afonso C.L."/>
            <person name="Miller P.J."/>
            <person name="Scott M.A."/>
            <person name="Spackman E."/>
            <person name="Goraichik I."/>
            <person name="Dimitrov K.M."/>
            <person name="Suarez D.L."/>
            <person name="Swayne D.E."/>
        </authorList>
    </citation>
    <scope>NUCLEOTIDE SEQUENCE [LARGE SCALE GENOMIC DNA]</scope>
    <source>
        <strain evidence="7 8">DSM 22418</strain>
    </source>
</reference>
<keyword evidence="4 7" id="KW-0238">DNA-binding</keyword>
<dbReference type="Gene3D" id="3.90.1150.10">
    <property type="entry name" value="Aspartate Aminotransferase, domain 1"/>
    <property type="match status" value="1"/>
</dbReference>
<evidence type="ECO:0000256" key="3">
    <source>
        <dbReference type="ARBA" id="ARBA00023015"/>
    </source>
</evidence>
<keyword evidence="7" id="KW-0032">Aminotransferase</keyword>
<dbReference type="EMBL" id="FXAU01000001">
    <property type="protein sequence ID" value="SMG12388.1"/>
    <property type="molecule type" value="Genomic_DNA"/>
</dbReference>
<evidence type="ECO:0000313" key="7">
    <source>
        <dbReference type="EMBL" id="SMG12388.1"/>
    </source>
</evidence>
<dbReference type="PANTHER" id="PTHR46577">
    <property type="entry name" value="HTH-TYPE TRANSCRIPTIONAL REGULATORY PROTEIN GABR"/>
    <property type="match status" value="1"/>
</dbReference>
<gene>
    <name evidence="7" type="ORF">SAMN05660862_0686</name>
</gene>
<dbReference type="InterPro" id="IPR036390">
    <property type="entry name" value="WH_DNA-bd_sf"/>
</dbReference>
<dbReference type="InterPro" id="IPR000524">
    <property type="entry name" value="Tscrpt_reg_HTH_GntR"/>
</dbReference>
<dbReference type="InterPro" id="IPR015424">
    <property type="entry name" value="PyrdxlP-dep_Trfase"/>
</dbReference>
<dbReference type="InterPro" id="IPR004839">
    <property type="entry name" value="Aminotransferase_I/II_large"/>
</dbReference>
<dbReference type="InterPro" id="IPR036388">
    <property type="entry name" value="WH-like_DNA-bd_sf"/>
</dbReference>
<dbReference type="InterPro" id="IPR051446">
    <property type="entry name" value="HTH_trans_reg/aminotransferase"/>
</dbReference>
<dbReference type="RefSeq" id="WP_085471544.1">
    <property type="nucleotide sequence ID" value="NZ_FXAU01000001.1"/>
</dbReference>
<keyword evidence="3" id="KW-0805">Transcription regulation</keyword>
<keyword evidence="7" id="KW-0808">Transferase</keyword>
<dbReference type="GO" id="GO:0003700">
    <property type="term" value="F:DNA-binding transcription factor activity"/>
    <property type="evidence" value="ECO:0007669"/>
    <property type="project" value="InterPro"/>
</dbReference>
<evidence type="ECO:0000256" key="1">
    <source>
        <dbReference type="ARBA" id="ARBA00005384"/>
    </source>
</evidence>
<keyword evidence="5" id="KW-0804">Transcription</keyword>
<dbReference type="PROSITE" id="PS50949">
    <property type="entry name" value="HTH_GNTR"/>
    <property type="match status" value="1"/>
</dbReference>
<dbReference type="Gene3D" id="1.10.10.10">
    <property type="entry name" value="Winged helix-like DNA-binding domain superfamily/Winged helix DNA-binding domain"/>
    <property type="match status" value="1"/>
</dbReference>
<dbReference type="OrthoDB" id="9802328at2"/>
<sequence>MRGYKFEIFTAEIERDIREGVLKAGQKLPSVRMLKERYQMSMSTIQKGYEHLVLLGLVESIPQSGYFVSTRPALISTDRVSPLIVVHDPVFRNHLEATTVRRDQRHQSAFHVAAPGDVVMPQKLLLRTMQQVVREEGAGLLRYYPFDGDPELKAKIMERAALYRTPIRMEELIITDGALQALHIALASVCEAGDLVAIESPCVFSMLEVIRVLRLKVIEIPVDAQEGFDVDMLQRACDKNAIKAVIVTPNYHNPTGTILSHAQREALLAVADRYDMAIIENDVYGDLGFHGQRPLPLKALDKRGLVLSYSSYAKTVSPGIRLGWLAAGRFTERAEQIKFTLGSTVSPIYQEVMKRLLSGTSYDRHLRAFKMQLAKNAYQVTHILADSFPKGTSFVTPSGGFNGWVKLPKDTDMDLFYRQCEKWRVQFTPGYTFSFSTQYDSCFRIVFADRLSAQKIEAIRAVGQAMGA</sequence>
<comment type="similarity">
    <text evidence="1">In the C-terminal section; belongs to the class-I pyridoxal-phosphate-dependent aminotransferase family.</text>
</comment>
<feature type="domain" description="HTH gntR-type" evidence="6">
    <location>
        <begin position="3"/>
        <end position="71"/>
    </location>
</feature>
<evidence type="ECO:0000256" key="2">
    <source>
        <dbReference type="ARBA" id="ARBA00022898"/>
    </source>
</evidence>
<evidence type="ECO:0000256" key="4">
    <source>
        <dbReference type="ARBA" id="ARBA00023125"/>
    </source>
</evidence>
<evidence type="ECO:0000259" key="6">
    <source>
        <dbReference type="PROSITE" id="PS50949"/>
    </source>
</evidence>
<dbReference type="Pfam" id="PF00155">
    <property type="entry name" value="Aminotran_1_2"/>
    <property type="match status" value="1"/>
</dbReference>
<dbReference type="Proteomes" id="UP000192980">
    <property type="component" value="Unassembled WGS sequence"/>
</dbReference>
<proteinExistence type="inferred from homology"/>
<keyword evidence="2" id="KW-0663">Pyridoxal phosphate</keyword>
<protein>
    <submittedName>
        <fullName evidence="7">DNA-binding transcriptional regulator, MocR family, contains an aminotransferase domain</fullName>
    </submittedName>
</protein>
<dbReference type="Gene3D" id="3.40.640.10">
    <property type="entry name" value="Type I PLP-dependent aspartate aminotransferase-like (Major domain)"/>
    <property type="match status" value="1"/>
</dbReference>
<evidence type="ECO:0000313" key="8">
    <source>
        <dbReference type="Proteomes" id="UP000192980"/>
    </source>
</evidence>
<dbReference type="AlphaFoldDB" id="A0A1X7ICP5"/>
<dbReference type="GO" id="GO:0030170">
    <property type="term" value="F:pyridoxal phosphate binding"/>
    <property type="evidence" value="ECO:0007669"/>
    <property type="project" value="InterPro"/>
</dbReference>
<evidence type="ECO:0000256" key="5">
    <source>
        <dbReference type="ARBA" id="ARBA00023163"/>
    </source>
</evidence>
<dbReference type="GO" id="GO:0003677">
    <property type="term" value="F:DNA binding"/>
    <property type="evidence" value="ECO:0007669"/>
    <property type="project" value="UniProtKB-KW"/>
</dbReference>
<dbReference type="InterPro" id="IPR015422">
    <property type="entry name" value="PyrdxlP-dep_Trfase_small"/>
</dbReference>
<dbReference type="Pfam" id="PF00392">
    <property type="entry name" value="GntR"/>
    <property type="match status" value="1"/>
</dbReference>
<dbReference type="InterPro" id="IPR015421">
    <property type="entry name" value="PyrdxlP-dep_Trfase_major"/>
</dbReference>
<dbReference type="PANTHER" id="PTHR46577:SF1">
    <property type="entry name" value="HTH-TYPE TRANSCRIPTIONAL REGULATORY PROTEIN GABR"/>
    <property type="match status" value="1"/>
</dbReference>
<organism evidence="7 8">
    <name type="scientific">Sphingobacterium psychroaquaticum</name>
    <dbReference type="NCBI Taxonomy" id="561061"/>
    <lineage>
        <taxon>Bacteria</taxon>
        <taxon>Pseudomonadati</taxon>
        <taxon>Bacteroidota</taxon>
        <taxon>Sphingobacteriia</taxon>
        <taxon>Sphingobacteriales</taxon>
        <taxon>Sphingobacteriaceae</taxon>
        <taxon>Sphingobacterium</taxon>
    </lineage>
</organism>
<dbReference type="SUPFAM" id="SSF46785">
    <property type="entry name" value="Winged helix' DNA-binding domain"/>
    <property type="match status" value="1"/>
</dbReference>
<accession>A0A1X7ICP5</accession>
<dbReference type="CDD" id="cd00609">
    <property type="entry name" value="AAT_like"/>
    <property type="match status" value="1"/>
</dbReference>
<dbReference type="GO" id="GO:0008483">
    <property type="term" value="F:transaminase activity"/>
    <property type="evidence" value="ECO:0007669"/>
    <property type="project" value="UniProtKB-KW"/>
</dbReference>
<name>A0A1X7ICP5_9SPHI</name>
<dbReference type="STRING" id="561061.SAMN05660862_0686"/>
<dbReference type="SUPFAM" id="SSF53383">
    <property type="entry name" value="PLP-dependent transferases"/>
    <property type="match status" value="1"/>
</dbReference>